<gene>
    <name evidence="2" type="ORF">CRE_07038</name>
</gene>
<dbReference type="Pfam" id="PF01827">
    <property type="entry name" value="FTH"/>
    <property type="match status" value="1"/>
</dbReference>
<dbReference type="GO" id="GO:0045087">
    <property type="term" value="P:innate immune response"/>
    <property type="evidence" value="ECO:0007669"/>
    <property type="project" value="TreeGrafter"/>
</dbReference>
<dbReference type="InterPro" id="IPR002900">
    <property type="entry name" value="DUF38/FTH_CAE_spp"/>
</dbReference>
<dbReference type="InterPro" id="IPR040161">
    <property type="entry name" value="FB224"/>
</dbReference>
<dbReference type="PANTHER" id="PTHR23015:SF4">
    <property type="entry name" value="DUF38 DOMAIN-CONTAINING PROTEIN-RELATED"/>
    <property type="match status" value="1"/>
</dbReference>
<keyword evidence="3" id="KW-1185">Reference proteome</keyword>
<dbReference type="Proteomes" id="UP000008281">
    <property type="component" value="Unassembled WGS sequence"/>
</dbReference>
<evidence type="ECO:0000313" key="3">
    <source>
        <dbReference type="Proteomes" id="UP000008281"/>
    </source>
</evidence>
<evidence type="ECO:0000259" key="1">
    <source>
        <dbReference type="Pfam" id="PF01827"/>
    </source>
</evidence>
<name>E3NGX5_CAERE</name>
<reference evidence="2" key="1">
    <citation type="submission" date="2007-07" db="EMBL/GenBank/DDBJ databases">
        <title>PCAP assembly of the Caenorhabditis remanei genome.</title>
        <authorList>
            <consortium name="The Caenorhabditis remanei Sequencing Consortium"/>
            <person name="Wilson R.K."/>
        </authorList>
    </citation>
    <scope>NUCLEOTIDE SEQUENCE [LARGE SCALE GENOMIC DNA]</scope>
    <source>
        <strain evidence="2">PB4641</strain>
    </source>
</reference>
<dbReference type="AlphaFoldDB" id="E3NGX5"/>
<feature type="domain" description="DUF38" evidence="1">
    <location>
        <begin position="186"/>
        <end position="331"/>
    </location>
</feature>
<protein>
    <recommendedName>
        <fullName evidence="1">DUF38 domain-containing protein</fullName>
    </recommendedName>
</protein>
<dbReference type="EMBL" id="DS268661">
    <property type="protein sequence ID" value="EFO97499.1"/>
    <property type="molecule type" value="Genomic_DNA"/>
</dbReference>
<evidence type="ECO:0000313" key="2">
    <source>
        <dbReference type="EMBL" id="EFO97499.1"/>
    </source>
</evidence>
<dbReference type="HOGENOM" id="CLU_781289_0_0_1"/>
<accession>E3NGX5</accession>
<proteinExistence type="predicted"/>
<dbReference type="PANTHER" id="PTHR23015">
    <property type="entry name" value="UNCHARACTERIZED C.ELEGANS PROTEIN"/>
    <property type="match status" value="1"/>
</dbReference>
<dbReference type="InParanoid" id="E3NGX5"/>
<organism evidence="3">
    <name type="scientific">Caenorhabditis remanei</name>
    <name type="common">Caenorhabditis vulgaris</name>
    <dbReference type="NCBI Taxonomy" id="31234"/>
    <lineage>
        <taxon>Eukaryota</taxon>
        <taxon>Metazoa</taxon>
        <taxon>Ecdysozoa</taxon>
        <taxon>Nematoda</taxon>
        <taxon>Chromadorea</taxon>
        <taxon>Rhabditida</taxon>
        <taxon>Rhabditina</taxon>
        <taxon>Rhabditomorpha</taxon>
        <taxon>Rhabditoidea</taxon>
        <taxon>Rhabditidae</taxon>
        <taxon>Peloderinae</taxon>
        <taxon>Caenorhabditis</taxon>
    </lineage>
</organism>
<sequence length="390" mass="45181">MMDPPSPPRPSSPPTLLKMPKEILTLIIGDTTALAMYSFTWNNFENKPFFRQSLRKTSKSLRAFIDEKPINLNLPPEAIYFVVSENQIVLTIMYTDEDRPKEHGIEQFQMLTTYKQTDEGCVYYNSADADLSMGKLLRGEDSYEIAYNDFESFLRGHAGVLEECSVEFQPIQSEMKRQKSADLQQKLIAYLQSRSELFQVEELSITAPTGTEILSLLRCFCPLAVERLIFSDGRISSMDHLLFDARGAHRQLDISNLALTEHWKKAFSIEIYRCLVQSPIYFFATPMSTFMLDTLKLEHLCMMRDSFKLFPFERQCSMKFNNFENEETASVEFGRYSNDGRTTCWFFLFPGTNNVMRFEKRFTGQREIKIENVVIPPSDLARIPFNILQV</sequence>